<feature type="transmembrane region" description="Helical" evidence="6">
    <location>
        <begin position="64"/>
        <end position="86"/>
    </location>
</feature>
<dbReference type="Pfam" id="PF02361">
    <property type="entry name" value="CbiQ"/>
    <property type="match status" value="1"/>
</dbReference>
<comment type="subcellular location">
    <subcellularLocation>
        <location evidence="1">Cell membrane</location>
        <topology evidence="1">Multi-pass membrane protein</topology>
    </subcellularLocation>
</comment>
<dbReference type="GO" id="GO:0006824">
    <property type="term" value="P:cobalt ion transport"/>
    <property type="evidence" value="ECO:0007669"/>
    <property type="project" value="InterPro"/>
</dbReference>
<evidence type="ECO:0000313" key="7">
    <source>
        <dbReference type="EMBL" id="WAI01730.1"/>
    </source>
</evidence>
<organism evidence="7 8">
    <name type="scientific">Methanogenium organophilum</name>
    <dbReference type="NCBI Taxonomy" id="2199"/>
    <lineage>
        <taxon>Archaea</taxon>
        <taxon>Methanobacteriati</taxon>
        <taxon>Methanobacteriota</taxon>
        <taxon>Stenosarchaea group</taxon>
        <taxon>Methanomicrobia</taxon>
        <taxon>Methanomicrobiales</taxon>
        <taxon>Methanomicrobiaceae</taxon>
        <taxon>Methanogenium</taxon>
    </lineage>
</organism>
<dbReference type="RefSeq" id="WP_268186995.1">
    <property type="nucleotide sequence ID" value="NZ_CP113361.1"/>
</dbReference>
<keyword evidence="5 6" id="KW-0472">Membrane</keyword>
<evidence type="ECO:0000256" key="5">
    <source>
        <dbReference type="ARBA" id="ARBA00023136"/>
    </source>
</evidence>
<dbReference type="PANTHER" id="PTHR43723:SF1">
    <property type="entry name" value="COBALT TRANSPORT PROTEIN CBIQ"/>
    <property type="match status" value="1"/>
</dbReference>
<dbReference type="InterPro" id="IPR052770">
    <property type="entry name" value="Cobalt_transport_CbiQ"/>
</dbReference>
<accession>A0A9X9S6D8</accession>
<feature type="transmembrane region" description="Helical" evidence="6">
    <location>
        <begin position="92"/>
        <end position="109"/>
    </location>
</feature>
<sequence>MNYELFENIAQTSGLRDVHPAVKLILGLGCILISVSSNSFLTPVIIAVSISLITIVLGKIHLMFYLRLLFIPLGFALLSVLVIVFIRNSGDVLFSASVFGWLTLTITTGSVNEGMLILSRIFGGMCSLFFISLSTPVTEIFSLAKKCRLPDCFIELAMLIYRYIFILFEQAEMIYQAQVMRLGYMKRKGSVESFGCMAGSLFIHSWESGEKLLGAMDCRCYNGKYALLGEQGVFFGPALFLTILFLASLFRIMILSCNIQLFGGLIT</sequence>
<feature type="transmembrane region" description="Helical" evidence="6">
    <location>
        <begin position="24"/>
        <end position="57"/>
    </location>
</feature>
<dbReference type="InterPro" id="IPR012809">
    <property type="entry name" value="ECF_CbiQ"/>
</dbReference>
<evidence type="ECO:0000256" key="4">
    <source>
        <dbReference type="ARBA" id="ARBA00022989"/>
    </source>
</evidence>
<dbReference type="CDD" id="cd16914">
    <property type="entry name" value="EcfT"/>
    <property type="match status" value="1"/>
</dbReference>
<dbReference type="GeneID" id="76833902"/>
<dbReference type="Proteomes" id="UP001163096">
    <property type="component" value="Chromosome"/>
</dbReference>
<feature type="transmembrane region" description="Helical" evidence="6">
    <location>
        <begin position="234"/>
        <end position="254"/>
    </location>
</feature>
<evidence type="ECO:0000256" key="2">
    <source>
        <dbReference type="ARBA" id="ARBA00022475"/>
    </source>
</evidence>
<proteinExistence type="predicted"/>
<name>A0A9X9S6D8_METOG</name>
<keyword evidence="8" id="KW-1185">Reference proteome</keyword>
<dbReference type="KEGG" id="mou:OU421_02330"/>
<dbReference type="NCBIfam" id="TIGR02454">
    <property type="entry name" value="ECF_T_CbiQ"/>
    <property type="match status" value="1"/>
</dbReference>
<protein>
    <submittedName>
        <fullName evidence="7">Cobalt ECF transporter T component CbiQ</fullName>
    </submittedName>
</protein>
<evidence type="ECO:0000256" key="3">
    <source>
        <dbReference type="ARBA" id="ARBA00022692"/>
    </source>
</evidence>
<evidence type="ECO:0000256" key="6">
    <source>
        <dbReference type="SAM" id="Phobius"/>
    </source>
</evidence>
<dbReference type="PANTHER" id="PTHR43723">
    <property type="entry name" value="COBALT TRANSPORT PROTEIN CBIQ"/>
    <property type="match status" value="1"/>
</dbReference>
<keyword evidence="3 6" id="KW-0812">Transmembrane</keyword>
<dbReference type="EMBL" id="CP113361">
    <property type="protein sequence ID" value="WAI01730.1"/>
    <property type="molecule type" value="Genomic_DNA"/>
</dbReference>
<keyword evidence="2" id="KW-1003">Cell membrane</keyword>
<dbReference type="GO" id="GO:0043190">
    <property type="term" value="C:ATP-binding cassette (ABC) transporter complex"/>
    <property type="evidence" value="ECO:0007669"/>
    <property type="project" value="InterPro"/>
</dbReference>
<evidence type="ECO:0000313" key="8">
    <source>
        <dbReference type="Proteomes" id="UP001163096"/>
    </source>
</evidence>
<evidence type="ECO:0000256" key="1">
    <source>
        <dbReference type="ARBA" id="ARBA00004651"/>
    </source>
</evidence>
<keyword evidence="4 6" id="KW-1133">Transmembrane helix</keyword>
<dbReference type="InterPro" id="IPR003339">
    <property type="entry name" value="ABC/ECF_trnsptr_transmembrane"/>
</dbReference>
<gene>
    <name evidence="7" type="primary">cbiQ</name>
    <name evidence="7" type="ORF">OU421_02330</name>
</gene>
<feature type="transmembrane region" description="Helical" evidence="6">
    <location>
        <begin position="121"/>
        <end position="142"/>
    </location>
</feature>
<reference evidence="7" key="1">
    <citation type="submission" date="2022-11" db="EMBL/GenBank/DDBJ databases">
        <title>Complete genome sequence of Methanogenium organophilum DSM 3596.</title>
        <authorList>
            <person name="Chen S.-C."/>
            <person name="Lai S.-J."/>
            <person name="You Y.-T."/>
        </authorList>
    </citation>
    <scope>NUCLEOTIDE SEQUENCE</scope>
    <source>
        <strain evidence="7">DSM 3596</strain>
    </source>
</reference>
<dbReference type="AlphaFoldDB" id="A0A9X9S6D8"/>